<evidence type="ECO:0000259" key="1">
    <source>
        <dbReference type="Pfam" id="PF00156"/>
    </source>
</evidence>
<keyword evidence="2" id="KW-0808">Transferase</keyword>
<dbReference type="AlphaFoldDB" id="A0A1H0Q5W3"/>
<dbReference type="Proteomes" id="UP000199691">
    <property type="component" value="Unassembled WGS sequence"/>
</dbReference>
<dbReference type="RefSeq" id="WP_090098074.1">
    <property type="nucleotide sequence ID" value="NZ_FNIX01000005.1"/>
</dbReference>
<dbReference type="Gene3D" id="3.30.1310.20">
    <property type="entry name" value="PRTase-like"/>
    <property type="match status" value="1"/>
</dbReference>
<feature type="domain" description="Phosphoribosyltransferase" evidence="1">
    <location>
        <begin position="10"/>
        <end position="165"/>
    </location>
</feature>
<organism evidence="2 3">
    <name type="scientific">Lentzea jiangxiensis</name>
    <dbReference type="NCBI Taxonomy" id="641025"/>
    <lineage>
        <taxon>Bacteria</taxon>
        <taxon>Bacillati</taxon>
        <taxon>Actinomycetota</taxon>
        <taxon>Actinomycetes</taxon>
        <taxon>Pseudonocardiales</taxon>
        <taxon>Pseudonocardiaceae</taxon>
        <taxon>Lentzea</taxon>
    </lineage>
</organism>
<protein>
    <submittedName>
        <fullName evidence="2">Predicted phosphoribosyltransferase</fullName>
    </submittedName>
</protein>
<dbReference type="STRING" id="641025.SAMN05421507_105338"/>
<dbReference type="Pfam" id="PF00156">
    <property type="entry name" value="Pribosyltran"/>
    <property type="match status" value="1"/>
</dbReference>
<dbReference type="Gene3D" id="3.40.50.2020">
    <property type="match status" value="1"/>
</dbReference>
<dbReference type="InterPro" id="IPR029057">
    <property type="entry name" value="PRTase-like"/>
</dbReference>
<name>A0A1H0Q5W3_9PSEU</name>
<dbReference type="InterPro" id="IPR000836">
    <property type="entry name" value="PRTase_dom"/>
</dbReference>
<dbReference type="GO" id="GO:0016757">
    <property type="term" value="F:glycosyltransferase activity"/>
    <property type="evidence" value="ECO:0007669"/>
    <property type="project" value="UniProtKB-KW"/>
</dbReference>
<proteinExistence type="predicted"/>
<dbReference type="SUPFAM" id="SSF53271">
    <property type="entry name" value="PRTase-like"/>
    <property type="match status" value="1"/>
</dbReference>
<dbReference type="OrthoDB" id="9810066at2"/>
<keyword evidence="3" id="KW-1185">Reference proteome</keyword>
<dbReference type="CDD" id="cd06223">
    <property type="entry name" value="PRTases_typeI"/>
    <property type="match status" value="1"/>
</dbReference>
<gene>
    <name evidence="2" type="ORF">SAMN05421507_105338</name>
</gene>
<reference evidence="3" key="1">
    <citation type="submission" date="2016-10" db="EMBL/GenBank/DDBJ databases">
        <authorList>
            <person name="Varghese N."/>
            <person name="Submissions S."/>
        </authorList>
    </citation>
    <scope>NUCLEOTIDE SEQUENCE [LARGE SCALE GENOMIC DNA]</scope>
    <source>
        <strain evidence="3">CGMCC 4.6609</strain>
    </source>
</reference>
<evidence type="ECO:0000313" key="2">
    <source>
        <dbReference type="EMBL" id="SDP12781.1"/>
    </source>
</evidence>
<evidence type="ECO:0000313" key="3">
    <source>
        <dbReference type="Proteomes" id="UP000199691"/>
    </source>
</evidence>
<dbReference type="EMBL" id="FNIX01000005">
    <property type="protein sequence ID" value="SDP12781.1"/>
    <property type="molecule type" value="Genomic_DNA"/>
</dbReference>
<sequence>MKRFANRREAGRALAARLADRSWHDPLVLGLPRGGVPVAKEVAEHLHAELDVVVARKIGAPGHPEYGVGAVTADSEPIYDRAVLRALNLTEEQLGGICAEERAEARRRTALYRGAKPLVIGDRDVILVDDGLATGVTAKAALGWIAHHHPRSTTLAVPVAAGESLRRFTTRTVAVLVPRHFRAVSSWYENFDQTTDDEVLSALSKWDTTGNGE</sequence>
<accession>A0A1H0Q5W3</accession>
<keyword evidence="2" id="KW-0328">Glycosyltransferase</keyword>